<feature type="domain" description="HTH tetR-type" evidence="6">
    <location>
        <begin position="31"/>
        <end position="91"/>
    </location>
</feature>
<keyword evidence="1" id="KW-0805">Transcription regulation</keyword>
<dbReference type="Proteomes" id="UP000642509">
    <property type="component" value="Unassembled WGS sequence"/>
</dbReference>
<dbReference type="Gene3D" id="1.10.10.60">
    <property type="entry name" value="Homeodomain-like"/>
    <property type="match status" value="1"/>
</dbReference>
<reference evidence="8" key="1">
    <citation type="journal article" date="2019" name="Int. J. Syst. Evol. Microbiol.">
        <title>The Global Catalogue of Microorganisms (GCM) 10K type strain sequencing project: providing services to taxonomists for standard genome sequencing and annotation.</title>
        <authorList>
            <consortium name="The Broad Institute Genomics Platform"/>
            <consortium name="The Broad Institute Genome Sequencing Center for Infectious Disease"/>
            <person name="Wu L."/>
            <person name="Ma J."/>
        </authorList>
    </citation>
    <scope>NUCLEOTIDE SEQUENCE [LARGE SCALE GENOMIC DNA]</scope>
    <source>
        <strain evidence="8">CGMCC 1.7064</strain>
    </source>
</reference>
<evidence type="ECO:0000259" key="6">
    <source>
        <dbReference type="PROSITE" id="PS50977"/>
    </source>
</evidence>
<dbReference type="SUPFAM" id="SSF48498">
    <property type="entry name" value="Tetracyclin repressor-like, C-terminal domain"/>
    <property type="match status" value="1"/>
</dbReference>
<dbReference type="Pfam" id="PF00440">
    <property type="entry name" value="TetR_N"/>
    <property type="match status" value="1"/>
</dbReference>
<dbReference type="RefSeq" id="WP_188803448.1">
    <property type="nucleotide sequence ID" value="NZ_BAAAOU010000003.1"/>
</dbReference>
<dbReference type="EMBL" id="BMLQ01000001">
    <property type="protein sequence ID" value="GGO40389.1"/>
    <property type="molecule type" value="Genomic_DNA"/>
</dbReference>
<evidence type="ECO:0000256" key="5">
    <source>
        <dbReference type="SAM" id="MobiDB-lite"/>
    </source>
</evidence>
<evidence type="ECO:0000256" key="2">
    <source>
        <dbReference type="ARBA" id="ARBA00023125"/>
    </source>
</evidence>
<name>A0ABQ2LMJ4_9MICC</name>
<keyword evidence="2 4" id="KW-0238">DNA-binding</keyword>
<proteinExistence type="predicted"/>
<keyword evidence="8" id="KW-1185">Reference proteome</keyword>
<accession>A0ABQ2LMJ4</accession>
<dbReference type="InterPro" id="IPR036271">
    <property type="entry name" value="Tet_transcr_reg_TetR-rel_C_sf"/>
</dbReference>
<sequence>MGNETTEGGLPRAVAAAWGLLETPQRGPARGLDHRRIAEAAVGIADEEGLTAVTMSSVARSLGFTTMSLYRYVSSKDELLRLMQDAAVGVPAKAQLPAVWPAGIKAWADLIRESYRAHPWLMDLPRDQAAVLMPNTLRAAELGLATMAGLNLDDGEKIGVILLISQHVMSLVELERSLAAEGGLSLTAEGLERLSTVITPEDFPHLAAMVSTGGFMGDPIDGPDGVSGPDTAEQVPTEPADPANVEAEYSMGLDLITAGVDALFARRGTTAAASGTARAIAGE</sequence>
<protein>
    <recommendedName>
        <fullName evidence="6">HTH tetR-type domain-containing protein</fullName>
    </recommendedName>
</protein>
<gene>
    <name evidence="7" type="ORF">GCM10010977_02640</name>
</gene>
<dbReference type="InterPro" id="IPR009057">
    <property type="entry name" value="Homeodomain-like_sf"/>
</dbReference>
<feature type="region of interest" description="Disordered" evidence="5">
    <location>
        <begin position="218"/>
        <end position="239"/>
    </location>
</feature>
<dbReference type="PROSITE" id="PS50977">
    <property type="entry name" value="HTH_TETR_2"/>
    <property type="match status" value="1"/>
</dbReference>
<evidence type="ECO:0000256" key="1">
    <source>
        <dbReference type="ARBA" id="ARBA00023015"/>
    </source>
</evidence>
<dbReference type="InterPro" id="IPR050109">
    <property type="entry name" value="HTH-type_TetR-like_transc_reg"/>
</dbReference>
<dbReference type="SUPFAM" id="SSF46689">
    <property type="entry name" value="Homeodomain-like"/>
    <property type="match status" value="1"/>
</dbReference>
<evidence type="ECO:0000313" key="8">
    <source>
        <dbReference type="Proteomes" id="UP000642509"/>
    </source>
</evidence>
<keyword evidence="3" id="KW-0804">Transcription</keyword>
<dbReference type="Pfam" id="PF02909">
    <property type="entry name" value="TetR_C_1"/>
    <property type="match status" value="1"/>
</dbReference>
<dbReference type="PANTHER" id="PTHR30055:SF151">
    <property type="entry name" value="TRANSCRIPTIONAL REGULATORY PROTEIN"/>
    <property type="match status" value="1"/>
</dbReference>
<feature type="DNA-binding region" description="H-T-H motif" evidence="4">
    <location>
        <begin position="54"/>
        <end position="73"/>
    </location>
</feature>
<dbReference type="InterPro" id="IPR001647">
    <property type="entry name" value="HTH_TetR"/>
</dbReference>
<comment type="caution">
    <text evidence="7">The sequence shown here is derived from an EMBL/GenBank/DDBJ whole genome shotgun (WGS) entry which is preliminary data.</text>
</comment>
<dbReference type="InterPro" id="IPR004111">
    <property type="entry name" value="Repressor_TetR_C"/>
</dbReference>
<dbReference type="PANTHER" id="PTHR30055">
    <property type="entry name" value="HTH-TYPE TRANSCRIPTIONAL REGULATOR RUTR"/>
    <property type="match status" value="1"/>
</dbReference>
<evidence type="ECO:0000256" key="3">
    <source>
        <dbReference type="ARBA" id="ARBA00023163"/>
    </source>
</evidence>
<evidence type="ECO:0000256" key="4">
    <source>
        <dbReference type="PROSITE-ProRule" id="PRU00335"/>
    </source>
</evidence>
<evidence type="ECO:0000313" key="7">
    <source>
        <dbReference type="EMBL" id="GGO40389.1"/>
    </source>
</evidence>
<dbReference type="Gene3D" id="1.10.357.10">
    <property type="entry name" value="Tetracycline Repressor, domain 2"/>
    <property type="match status" value="1"/>
</dbReference>
<organism evidence="7 8">
    <name type="scientific">Citricoccus zhacaiensis</name>
    <dbReference type="NCBI Taxonomy" id="489142"/>
    <lineage>
        <taxon>Bacteria</taxon>
        <taxon>Bacillati</taxon>
        <taxon>Actinomycetota</taxon>
        <taxon>Actinomycetes</taxon>
        <taxon>Micrococcales</taxon>
        <taxon>Micrococcaceae</taxon>
        <taxon>Citricoccus</taxon>
    </lineage>
</organism>